<protein>
    <recommendedName>
        <fullName evidence="8">Bcr/CflA family efflux transporter</fullName>
    </recommendedName>
</protein>
<dbReference type="KEGG" id="shd:SUTH_01975"/>
<evidence type="ECO:0000313" key="10">
    <source>
        <dbReference type="EMBL" id="BAO29767.1"/>
    </source>
</evidence>
<feature type="transmembrane region" description="Helical" evidence="8">
    <location>
        <begin position="72"/>
        <end position="91"/>
    </location>
</feature>
<comment type="subcellular location">
    <subcellularLocation>
        <location evidence="8">Cell inner membrane</location>
        <topology evidence="8">Multi-pass membrane protein</topology>
    </subcellularLocation>
    <subcellularLocation>
        <location evidence="1">Cell membrane</location>
        <topology evidence="1">Multi-pass membrane protein</topology>
    </subcellularLocation>
</comment>
<dbReference type="PROSITE" id="PS50850">
    <property type="entry name" value="MFS"/>
    <property type="match status" value="1"/>
</dbReference>
<evidence type="ECO:0000256" key="1">
    <source>
        <dbReference type="ARBA" id="ARBA00004651"/>
    </source>
</evidence>
<feature type="transmembrane region" description="Helical" evidence="8">
    <location>
        <begin position="276"/>
        <end position="296"/>
    </location>
</feature>
<dbReference type="InterPro" id="IPR004812">
    <property type="entry name" value="Efflux_drug-R_Bcr/CmlA"/>
</dbReference>
<keyword evidence="11" id="KW-1185">Reference proteome</keyword>
<feature type="transmembrane region" description="Helical" evidence="8">
    <location>
        <begin position="42"/>
        <end position="60"/>
    </location>
</feature>
<evidence type="ECO:0000256" key="7">
    <source>
        <dbReference type="ARBA" id="ARBA00023136"/>
    </source>
</evidence>
<keyword evidence="4" id="KW-1003">Cell membrane</keyword>
<evidence type="ECO:0000256" key="6">
    <source>
        <dbReference type="ARBA" id="ARBA00022989"/>
    </source>
</evidence>
<evidence type="ECO:0000256" key="3">
    <source>
        <dbReference type="ARBA" id="ARBA00022448"/>
    </source>
</evidence>
<reference evidence="10 11" key="1">
    <citation type="journal article" date="2014" name="Syst. Appl. Microbiol.">
        <title>Complete genomes of freshwater sulfur oxidizers Sulfuricella denitrificans skB26 and Sulfuritalea hydrogenivorans sk43H: genetic insights into the sulfur oxidation pathway of betaproteobacteria.</title>
        <authorList>
            <person name="Watanabe T."/>
            <person name="Kojima H."/>
            <person name="Fukui M."/>
        </authorList>
    </citation>
    <scope>NUCLEOTIDE SEQUENCE [LARGE SCALE GENOMIC DNA]</scope>
    <source>
        <strain evidence="10">DSM22779</strain>
    </source>
</reference>
<dbReference type="Proteomes" id="UP000031637">
    <property type="component" value="Chromosome"/>
</dbReference>
<evidence type="ECO:0000313" key="11">
    <source>
        <dbReference type="Proteomes" id="UP000031637"/>
    </source>
</evidence>
<sequence length="393" mass="41222">MTPTTLLWLVTGCLMLQPLSTDLYLSSLPSLASDFAVTPAAVQQTLSLFVFGFGSAQLISGPLSDRYGRRPVLIGGLSVYLLSGVACALASSLDWLVAARFVQAIGCCTAVVVARAIIRDAYSPAEGARVLAKASSMLSLAPILGPILGGYLQVAFGWRAAFVTLAIAGTMVWIAAWRSMKESNTKPNPDAMRLDNLFSTYLGVIRTPAFWAYALPGAISYAAIFVFISGTPFVLIRVLGVPTQYYGYLFAFGVCGYLGGTLICRRLLGKIGIDRVLALGTTIGLVGGLGFLGLVLADVRHWALVVAAQFVVMMAHGLNFPCTQSGSLAPFHQQAGAAAGLFGCITMFAALLAGTWVGASHDGTLLPLATISATVCVILFASARLLARHGKSA</sequence>
<evidence type="ECO:0000256" key="2">
    <source>
        <dbReference type="ARBA" id="ARBA00006236"/>
    </source>
</evidence>
<dbReference type="EMBL" id="AP012547">
    <property type="protein sequence ID" value="BAO29767.1"/>
    <property type="molecule type" value="Genomic_DNA"/>
</dbReference>
<dbReference type="NCBIfam" id="TIGR00710">
    <property type="entry name" value="efflux_Bcr_CflA"/>
    <property type="match status" value="1"/>
</dbReference>
<dbReference type="Pfam" id="PF07690">
    <property type="entry name" value="MFS_1"/>
    <property type="match status" value="1"/>
</dbReference>
<dbReference type="CDD" id="cd17320">
    <property type="entry name" value="MFS_MdfA_MDR_like"/>
    <property type="match status" value="1"/>
</dbReference>
<dbReference type="PROSITE" id="PS00216">
    <property type="entry name" value="SUGAR_TRANSPORT_1"/>
    <property type="match status" value="1"/>
</dbReference>
<dbReference type="InterPro" id="IPR036259">
    <property type="entry name" value="MFS_trans_sf"/>
</dbReference>
<dbReference type="OrthoDB" id="9814303at2"/>
<keyword evidence="5 8" id="KW-0812">Transmembrane</keyword>
<keyword evidence="8" id="KW-0997">Cell inner membrane</keyword>
<dbReference type="InterPro" id="IPR050189">
    <property type="entry name" value="MFS_Efflux_Transporters"/>
</dbReference>
<dbReference type="InterPro" id="IPR011701">
    <property type="entry name" value="MFS"/>
</dbReference>
<dbReference type="AlphaFoldDB" id="W0SFN0"/>
<feature type="transmembrane region" description="Helical" evidence="8">
    <location>
        <begin position="245"/>
        <end position="264"/>
    </location>
</feature>
<feature type="transmembrane region" description="Helical" evidence="8">
    <location>
        <begin position="130"/>
        <end position="152"/>
    </location>
</feature>
<evidence type="ECO:0000256" key="4">
    <source>
        <dbReference type="ARBA" id="ARBA00022475"/>
    </source>
</evidence>
<feature type="domain" description="Major facilitator superfamily (MFS) profile" evidence="9">
    <location>
        <begin position="6"/>
        <end position="391"/>
    </location>
</feature>
<feature type="transmembrane region" description="Helical" evidence="8">
    <location>
        <begin position="210"/>
        <end position="239"/>
    </location>
</feature>
<gene>
    <name evidence="10" type="ORF">SUTH_01975</name>
</gene>
<name>W0SFN0_9PROT</name>
<keyword evidence="7 8" id="KW-0472">Membrane</keyword>
<dbReference type="STRING" id="1223802.SUTH_01975"/>
<dbReference type="PANTHER" id="PTHR43124:SF3">
    <property type="entry name" value="CHLORAMPHENICOL EFFLUX PUMP RV0191"/>
    <property type="match status" value="1"/>
</dbReference>
<accession>W0SFN0</accession>
<dbReference type="InterPro" id="IPR020846">
    <property type="entry name" value="MFS_dom"/>
</dbReference>
<organism evidence="10 11">
    <name type="scientific">Sulfuritalea hydrogenivorans sk43H</name>
    <dbReference type="NCBI Taxonomy" id="1223802"/>
    <lineage>
        <taxon>Bacteria</taxon>
        <taxon>Pseudomonadati</taxon>
        <taxon>Pseudomonadota</taxon>
        <taxon>Betaproteobacteria</taxon>
        <taxon>Nitrosomonadales</taxon>
        <taxon>Sterolibacteriaceae</taxon>
        <taxon>Sulfuritalea</taxon>
    </lineage>
</organism>
<dbReference type="Gene3D" id="1.20.1720.10">
    <property type="entry name" value="Multidrug resistance protein D"/>
    <property type="match status" value="1"/>
</dbReference>
<feature type="transmembrane region" description="Helical" evidence="8">
    <location>
        <begin position="302"/>
        <end position="323"/>
    </location>
</feature>
<comment type="similarity">
    <text evidence="2 8">Belongs to the major facilitator superfamily. Bcr/CmlA family.</text>
</comment>
<keyword evidence="3 8" id="KW-0813">Transport</keyword>
<dbReference type="PANTHER" id="PTHR43124">
    <property type="entry name" value="PURINE EFFLUX PUMP PBUE"/>
    <property type="match status" value="1"/>
</dbReference>
<dbReference type="GO" id="GO:0042910">
    <property type="term" value="F:xenobiotic transmembrane transporter activity"/>
    <property type="evidence" value="ECO:0007669"/>
    <property type="project" value="InterPro"/>
</dbReference>
<feature type="transmembrane region" description="Helical" evidence="8">
    <location>
        <begin position="335"/>
        <end position="359"/>
    </location>
</feature>
<feature type="transmembrane region" description="Helical" evidence="8">
    <location>
        <begin position="97"/>
        <end position="118"/>
    </location>
</feature>
<proteinExistence type="inferred from homology"/>
<feature type="transmembrane region" description="Helical" evidence="8">
    <location>
        <begin position="158"/>
        <end position="177"/>
    </location>
</feature>
<keyword evidence="6 8" id="KW-1133">Transmembrane helix</keyword>
<evidence type="ECO:0000256" key="8">
    <source>
        <dbReference type="RuleBase" id="RU365088"/>
    </source>
</evidence>
<comment type="caution">
    <text evidence="8">Lacks conserved residue(s) required for the propagation of feature annotation.</text>
</comment>
<dbReference type="SUPFAM" id="SSF103473">
    <property type="entry name" value="MFS general substrate transporter"/>
    <property type="match status" value="1"/>
</dbReference>
<evidence type="ECO:0000259" key="9">
    <source>
        <dbReference type="PROSITE" id="PS50850"/>
    </source>
</evidence>
<dbReference type="InterPro" id="IPR005829">
    <property type="entry name" value="Sugar_transporter_CS"/>
</dbReference>
<dbReference type="RefSeq" id="WP_041098917.1">
    <property type="nucleotide sequence ID" value="NZ_AP012547.1"/>
</dbReference>
<dbReference type="GO" id="GO:1990961">
    <property type="term" value="P:xenobiotic detoxification by transmembrane export across the plasma membrane"/>
    <property type="evidence" value="ECO:0007669"/>
    <property type="project" value="InterPro"/>
</dbReference>
<dbReference type="GO" id="GO:0005886">
    <property type="term" value="C:plasma membrane"/>
    <property type="evidence" value="ECO:0007669"/>
    <property type="project" value="UniProtKB-SubCell"/>
</dbReference>
<feature type="transmembrane region" description="Helical" evidence="8">
    <location>
        <begin position="365"/>
        <end position="387"/>
    </location>
</feature>
<evidence type="ECO:0000256" key="5">
    <source>
        <dbReference type="ARBA" id="ARBA00022692"/>
    </source>
</evidence>
<dbReference type="HOGENOM" id="CLU_001265_47_1_4"/>